<accession>A0A8X6LTL1</accession>
<organism evidence="1 2">
    <name type="scientific">Trichonephila clavata</name>
    <name type="common">Joro spider</name>
    <name type="synonym">Nephila clavata</name>
    <dbReference type="NCBI Taxonomy" id="2740835"/>
    <lineage>
        <taxon>Eukaryota</taxon>
        <taxon>Metazoa</taxon>
        <taxon>Ecdysozoa</taxon>
        <taxon>Arthropoda</taxon>
        <taxon>Chelicerata</taxon>
        <taxon>Arachnida</taxon>
        <taxon>Araneae</taxon>
        <taxon>Araneomorphae</taxon>
        <taxon>Entelegynae</taxon>
        <taxon>Araneoidea</taxon>
        <taxon>Nephilidae</taxon>
        <taxon>Trichonephila</taxon>
    </lineage>
</organism>
<proteinExistence type="predicted"/>
<protein>
    <submittedName>
        <fullName evidence="1">Uncharacterized protein</fullName>
    </submittedName>
</protein>
<dbReference type="AlphaFoldDB" id="A0A8X6LTL1"/>
<dbReference type="OrthoDB" id="7464821at2759"/>
<dbReference type="Proteomes" id="UP000887116">
    <property type="component" value="Unassembled WGS sequence"/>
</dbReference>
<evidence type="ECO:0000313" key="2">
    <source>
        <dbReference type="Proteomes" id="UP000887116"/>
    </source>
</evidence>
<comment type="caution">
    <text evidence="1">The sequence shown here is derived from an EMBL/GenBank/DDBJ whole genome shotgun (WGS) entry which is preliminary data.</text>
</comment>
<gene>
    <name evidence="1" type="ORF">TNCT_253111</name>
</gene>
<dbReference type="EMBL" id="BMAO01018296">
    <property type="protein sequence ID" value="GFR22496.1"/>
    <property type="molecule type" value="Genomic_DNA"/>
</dbReference>
<keyword evidence="2" id="KW-1185">Reference proteome</keyword>
<evidence type="ECO:0000313" key="1">
    <source>
        <dbReference type="EMBL" id="GFR22496.1"/>
    </source>
</evidence>
<reference evidence="1" key="1">
    <citation type="submission" date="2020-07" db="EMBL/GenBank/DDBJ databases">
        <title>Multicomponent nature underlies the extraordinary mechanical properties of spider dragline silk.</title>
        <authorList>
            <person name="Kono N."/>
            <person name="Nakamura H."/>
            <person name="Mori M."/>
            <person name="Yoshida Y."/>
            <person name="Ohtoshi R."/>
            <person name="Malay A.D."/>
            <person name="Moran D.A.P."/>
            <person name="Tomita M."/>
            <person name="Numata K."/>
            <person name="Arakawa K."/>
        </authorList>
    </citation>
    <scope>NUCLEOTIDE SEQUENCE</scope>
</reference>
<sequence>MRSVCRKSSASTTVAPPIIAELPRKSCNVLSRAWKAFLGLMVASSQTISLQVLRTCPCPVPLDRHMEHYFWLVEARVWLEWNESCLRTFLM</sequence>
<name>A0A8X6LTL1_TRICU</name>